<reference evidence="1 2" key="1">
    <citation type="journal article" date="2019" name="Sci. Rep.">
        <title>Orb-weaving spider Araneus ventricosus genome elucidates the spidroin gene catalogue.</title>
        <authorList>
            <person name="Kono N."/>
            <person name="Nakamura H."/>
            <person name="Ohtoshi R."/>
            <person name="Moran D.A.P."/>
            <person name="Shinohara A."/>
            <person name="Yoshida Y."/>
            <person name="Fujiwara M."/>
            <person name="Mori M."/>
            <person name="Tomita M."/>
            <person name="Arakawa K."/>
        </authorList>
    </citation>
    <scope>NUCLEOTIDE SEQUENCE [LARGE SCALE GENOMIC DNA]</scope>
</reference>
<dbReference type="Proteomes" id="UP000499080">
    <property type="component" value="Unassembled WGS sequence"/>
</dbReference>
<proteinExistence type="predicted"/>
<comment type="caution">
    <text evidence="1">The sequence shown here is derived from an EMBL/GenBank/DDBJ whole genome shotgun (WGS) entry which is preliminary data.</text>
</comment>
<name>A0A4Y2H439_ARAVE</name>
<evidence type="ECO:0000313" key="1">
    <source>
        <dbReference type="EMBL" id="GBM59084.1"/>
    </source>
</evidence>
<evidence type="ECO:0000313" key="2">
    <source>
        <dbReference type="Proteomes" id="UP000499080"/>
    </source>
</evidence>
<gene>
    <name evidence="1" type="ORF">AVEN_265860_1</name>
</gene>
<keyword evidence="2" id="KW-1185">Reference proteome</keyword>
<dbReference type="EMBL" id="BGPR01101264">
    <property type="protein sequence ID" value="GBM59084.1"/>
    <property type="molecule type" value="Genomic_DNA"/>
</dbReference>
<protein>
    <submittedName>
        <fullName evidence="1">Uncharacterized protein</fullName>
    </submittedName>
</protein>
<organism evidence="1 2">
    <name type="scientific">Araneus ventricosus</name>
    <name type="common">Orbweaver spider</name>
    <name type="synonym">Epeira ventricosa</name>
    <dbReference type="NCBI Taxonomy" id="182803"/>
    <lineage>
        <taxon>Eukaryota</taxon>
        <taxon>Metazoa</taxon>
        <taxon>Ecdysozoa</taxon>
        <taxon>Arthropoda</taxon>
        <taxon>Chelicerata</taxon>
        <taxon>Arachnida</taxon>
        <taxon>Araneae</taxon>
        <taxon>Araneomorphae</taxon>
        <taxon>Entelegynae</taxon>
        <taxon>Araneoidea</taxon>
        <taxon>Araneidae</taxon>
        <taxon>Araneus</taxon>
    </lineage>
</organism>
<sequence>MTKRGHRESREQTERPNKASRELNLFTKDICDTDKAKIAIAHGAKQLKVILDTETGGCPFTTSTKLHAIFDSLLQRDDNYFITKSKKLIIVTNHSSTLDNLLKLSMINDVQIRCRVIENTLSTQYIVRNVDTDAAVTEIAEELEKEQIPVLEIVRFTKKDSHEQNPVVLIKELGVTCRDKIRLFRCILRTHKHTCLNPSYKYCRLYFVVACLFSFIVW</sequence>
<accession>A0A4Y2H439</accession>
<dbReference type="AlphaFoldDB" id="A0A4Y2H439"/>